<dbReference type="KEGG" id="kle:AO703_10275"/>
<accession>A0A806X4K8</accession>
<gene>
    <name evidence="1" type="ORF">AO703_10275</name>
</gene>
<proteinExistence type="predicted"/>
<protein>
    <submittedName>
        <fullName evidence="1">Uncharacterized protein</fullName>
    </submittedName>
</protein>
<evidence type="ECO:0000313" key="2">
    <source>
        <dbReference type="Proteomes" id="UP000069162"/>
    </source>
</evidence>
<dbReference type="EMBL" id="CP012871">
    <property type="protein sequence ID" value="ALR76670.1"/>
    <property type="molecule type" value="Genomic_DNA"/>
</dbReference>
<evidence type="ECO:0000313" key="1">
    <source>
        <dbReference type="EMBL" id="ALR76670.1"/>
    </source>
</evidence>
<organism evidence="1 2">
    <name type="scientific">[Enterobacter] lignolyticus</name>
    <dbReference type="NCBI Taxonomy" id="1334193"/>
    <lineage>
        <taxon>Bacteria</taxon>
        <taxon>Pseudomonadati</taxon>
        <taxon>Pseudomonadota</taxon>
        <taxon>Gammaproteobacteria</taxon>
        <taxon>Enterobacterales</taxon>
        <taxon>Enterobacteriaceae</taxon>
        <taxon>Pluralibacter</taxon>
    </lineage>
</organism>
<dbReference type="AlphaFoldDB" id="A0A806X4K8"/>
<dbReference type="Proteomes" id="UP000069162">
    <property type="component" value="Chromosome"/>
</dbReference>
<reference evidence="2" key="1">
    <citation type="submission" date="2015-10" db="EMBL/GenBank/DDBJ databases">
        <title>Complete Genome Sequencing of Klebsiella sp. strain G5.</title>
        <authorList>
            <person name="Chan K.-G."/>
            <person name="Chen J.-W."/>
        </authorList>
    </citation>
    <scope>NUCLEOTIDE SEQUENCE [LARGE SCALE GENOMIC DNA]</scope>
    <source>
        <strain evidence="2">G5</strain>
    </source>
</reference>
<name>A0A806X4K8_9ENTR</name>
<sequence length="67" mass="7976">MLKVIHHVFLYFGMQKPITLIAKVFSEINMTARIQNKSPHAKQQQQMPPVQRSWLLMVYISFNLFRT</sequence>